<dbReference type="PANTHER" id="PTHR30213:SF1">
    <property type="entry name" value="INNER MEMBRANE PROTEIN YHJD"/>
    <property type="match status" value="1"/>
</dbReference>
<feature type="transmembrane region" description="Helical" evidence="7">
    <location>
        <begin position="244"/>
        <end position="263"/>
    </location>
</feature>
<dbReference type="PANTHER" id="PTHR30213">
    <property type="entry name" value="INNER MEMBRANE PROTEIN YHJD"/>
    <property type="match status" value="1"/>
</dbReference>
<evidence type="ECO:0000256" key="4">
    <source>
        <dbReference type="ARBA" id="ARBA00022989"/>
    </source>
</evidence>
<protein>
    <submittedName>
        <fullName evidence="8">YihY/virulence factor BrkB family protein</fullName>
    </submittedName>
</protein>
<comment type="caution">
    <text evidence="8">The sequence shown here is derived from an EMBL/GenBank/DDBJ whole genome shotgun (WGS) entry which is preliminary data.</text>
</comment>
<evidence type="ECO:0000256" key="2">
    <source>
        <dbReference type="ARBA" id="ARBA00022475"/>
    </source>
</evidence>
<dbReference type="Pfam" id="PF03631">
    <property type="entry name" value="Virul_fac_BrkB"/>
    <property type="match status" value="1"/>
</dbReference>
<evidence type="ECO:0000313" key="9">
    <source>
        <dbReference type="Proteomes" id="UP001589894"/>
    </source>
</evidence>
<feature type="transmembrane region" description="Helical" evidence="7">
    <location>
        <begin position="43"/>
        <end position="66"/>
    </location>
</feature>
<accession>A0ABV6NWK8</accession>
<keyword evidence="3 7" id="KW-0812">Transmembrane</keyword>
<keyword evidence="5 7" id="KW-0472">Membrane</keyword>
<dbReference type="Proteomes" id="UP001589894">
    <property type="component" value="Unassembled WGS sequence"/>
</dbReference>
<dbReference type="PIRSF" id="PIRSF035875">
    <property type="entry name" value="RNase_BN"/>
    <property type="match status" value="1"/>
</dbReference>
<feature type="region of interest" description="Disordered" evidence="6">
    <location>
        <begin position="286"/>
        <end position="323"/>
    </location>
</feature>
<organism evidence="8 9">
    <name type="scientific">Plantactinospora siamensis</name>
    <dbReference type="NCBI Taxonomy" id="555372"/>
    <lineage>
        <taxon>Bacteria</taxon>
        <taxon>Bacillati</taxon>
        <taxon>Actinomycetota</taxon>
        <taxon>Actinomycetes</taxon>
        <taxon>Micromonosporales</taxon>
        <taxon>Micromonosporaceae</taxon>
        <taxon>Plantactinospora</taxon>
    </lineage>
</organism>
<evidence type="ECO:0000256" key="5">
    <source>
        <dbReference type="ARBA" id="ARBA00023136"/>
    </source>
</evidence>
<sequence>MDLLSRLEAAFDRRIEAMSRRSLWFDHFWRALMRYQDVLGGRLAAAIAYYGFFAIFALGLLAYSIFGVVIKNSAGVRVAVVAFLADNLPFVDLNQILSSSGSASVVGAIILVFTGVGWVEAIRSSQRLIYGLQQQPGNIIVRWFIDLAVLFGIFVMLGASLAAIDALESLLRWLLSSTGSVGLAILSGVLSVLVNLVLATAMMVAVPRVKISRRRLRPAILFVAVGITLLNTVGRYWVGRTERNPAYTVVAGAVALLLYLYLLNQLLLFGAAIAATSGHGRIVDLSGGRPPEVVAPPPTGPPASMPPERLPDRPVQDDDEDDD</sequence>
<feature type="transmembrane region" description="Helical" evidence="7">
    <location>
        <begin position="184"/>
        <end position="206"/>
    </location>
</feature>
<feature type="transmembrane region" description="Helical" evidence="7">
    <location>
        <begin position="96"/>
        <end position="119"/>
    </location>
</feature>
<dbReference type="EMBL" id="JBHLUE010000010">
    <property type="protein sequence ID" value="MFC0565071.1"/>
    <property type="molecule type" value="Genomic_DNA"/>
</dbReference>
<name>A0ABV6NWK8_9ACTN</name>
<gene>
    <name evidence="8" type="ORF">ACFFHU_13115</name>
</gene>
<evidence type="ECO:0000313" key="8">
    <source>
        <dbReference type="EMBL" id="MFC0565071.1"/>
    </source>
</evidence>
<feature type="compositionally biased region" description="Pro residues" evidence="6">
    <location>
        <begin position="293"/>
        <end position="305"/>
    </location>
</feature>
<comment type="subcellular location">
    <subcellularLocation>
        <location evidence="1">Cell membrane</location>
        <topology evidence="1">Multi-pass membrane protein</topology>
    </subcellularLocation>
</comment>
<keyword evidence="4 7" id="KW-1133">Transmembrane helix</keyword>
<dbReference type="InterPro" id="IPR017039">
    <property type="entry name" value="Virul_fac_BrkB"/>
</dbReference>
<feature type="transmembrane region" description="Helical" evidence="7">
    <location>
        <begin position="218"/>
        <end position="238"/>
    </location>
</feature>
<evidence type="ECO:0000256" key="7">
    <source>
        <dbReference type="SAM" id="Phobius"/>
    </source>
</evidence>
<keyword evidence="9" id="KW-1185">Reference proteome</keyword>
<evidence type="ECO:0000256" key="3">
    <source>
        <dbReference type="ARBA" id="ARBA00022692"/>
    </source>
</evidence>
<evidence type="ECO:0000256" key="6">
    <source>
        <dbReference type="SAM" id="MobiDB-lite"/>
    </source>
</evidence>
<evidence type="ECO:0000256" key="1">
    <source>
        <dbReference type="ARBA" id="ARBA00004651"/>
    </source>
</evidence>
<dbReference type="RefSeq" id="WP_377338593.1">
    <property type="nucleotide sequence ID" value="NZ_JBHLUE010000010.1"/>
</dbReference>
<keyword evidence="2" id="KW-1003">Cell membrane</keyword>
<feature type="transmembrane region" description="Helical" evidence="7">
    <location>
        <begin position="140"/>
        <end position="164"/>
    </location>
</feature>
<reference evidence="8 9" key="1">
    <citation type="submission" date="2024-09" db="EMBL/GenBank/DDBJ databases">
        <authorList>
            <person name="Sun Q."/>
            <person name="Mori K."/>
        </authorList>
    </citation>
    <scope>NUCLEOTIDE SEQUENCE [LARGE SCALE GENOMIC DNA]</scope>
    <source>
        <strain evidence="8 9">TBRC 2205</strain>
    </source>
</reference>
<proteinExistence type="predicted"/>